<feature type="compositionally biased region" description="Polar residues" evidence="6">
    <location>
        <begin position="257"/>
        <end position="267"/>
    </location>
</feature>
<feature type="region of interest" description="Disordered" evidence="6">
    <location>
        <begin position="257"/>
        <end position="290"/>
    </location>
</feature>
<sequence length="1233" mass="136804">MVLTVRRLKMEAWQFYTNTNINKIKLMPDQQQQQQKQQQKKSQYQQRIVKQKPKQHPIQLQHVEHGAALFLEEYQQRQELNQRLQHQQPQQQQQQSYQQLREKIPQRPHAENHIFITNVNQNCLTAFSLVVNKQNQKTISATADSTDDCCPGIPILPITTATTATGPTTTATTSALIPAQSTVCQPKCKQTTAGVKTTTVARAVESLLVMCRHQQQYQHQHHRHHQNQHQQQQQQQNQQQQHSQYQTENLNLKQYPQQRPQKQSLVEHQQKPHHQHQHQEKQQHQKQRYQHCQDYHLPSLYSNRNSSNSSSKSKNLRKSLYSTMMEHLLVIGSLLIALSVRVAGDESQDFQKNIPARLVWAAVGKSVDLPCDLTPPAHDSVKLLLWFKDTTGIPLYTLDSRGGNVKLATHSAIASDLGQRLFFSIGDNPKDSRLQIRDVIPTDGGVYRCRIDYFNSPTRNYRINLTLVVPPEEPRIFDAQGNEIAQAGPFREGYEMFLCCQVKGGRPPPKVTWWMGDTELIGTSHTSTEEGATVIVNQLLIGTTPRDYYGAKIQCRAQGTKLIEPVTKEVALQVYLKPLKVKIVTPNDLLTAGHPVPIRCETTGSHPPAKITWLLDGEPIRNPEVTVREDSNKTTSILTLKVTSENDNAELTCRATNLRFSGGAIEDKRIIRVAYPPTVSVHLANEDPSRVVTRAEGQNVTFKCRADARPPVTSYSWFKNGMRMSGESSEIMHLTQLERESAGAYACGATNTEGETRSSSITLRVQYSPRCKPGTEQTSIGAINMHSIPVKCEVDADPPDSVKFSWTYNNTRNVSPVLNSRIQSNGLVSTVTYLPQTDSELITLACWASNAVGRQTTPCLVHILPANPPETPRSCELRNDTVLEVVCVAGSDGGLSQYFVLEVVGGDPMYGVNDATRSFNDANPGENEISTMNDQATSAPIFRIQEPNPQFRLNNLEPGREYQFHVYAVNAKGRSDPPVVIERVRVAAQLGPYDESILSEDPTPAETTHHVSGNVGVAASGAGASIGGGPEKQSTLLLLAAVVAIGAVIVTSIIVAGIVVVCKHRPRAPQPQDVRKSMRPARSDVPSMYIEEEELNDEEAAMGTARAAEIRARIAPINMMPRCSTSTASSQHHYISEGFIQYAQPSLNGDVLLPLLDCHTSSSANWYALYPYPNAATGTASARSATTTSMNCQKITTGNAKMNALNAAAWSKRYLPVRTGNGGVKLWINGSDV</sequence>
<evidence type="ECO:0000256" key="5">
    <source>
        <dbReference type="ARBA" id="ARBA00023157"/>
    </source>
</evidence>
<dbReference type="SUPFAM" id="SSF48726">
    <property type="entry name" value="Immunoglobulin"/>
    <property type="match status" value="5"/>
</dbReference>
<dbReference type="SMART" id="SM00060">
    <property type="entry name" value="FN3"/>
    <property type="match status" value="1"/>
</dbReference>
<keyword evidence="3 7" id="KW-1133">Transmembrane helix</keyword>
<evidence type="ECO:0000256" key="6">
    <source>
        <dbReference type="SAM" id="MobiDB-lite"/>
    </source>
</evidence>
<evidence type="ECO:0000256" key="4">
    <source>
        <dbReference type="ARBA" id="ARBA00023136"/>
    </source>
</evidence>
<feature type="region of interest" description="Disordered" evidence="6">
    <location>
        <begin position="80"/>
        <end position="102"/>
    </location>
</feature>
<dbReference type="InterPro" id="IPR007110">
    <property type="entry name" value="Ig-like_dom"/>
</dbReference>
<dbReference type="PROSITE" id="PS50835">
    <property type="entry name" value="IG_LIKE"/>
    <property type="match status" value="4"/>
</dbReference>
<keyword evidence="9" id="KW-1185">Reference proteome</keyword>
<dbReference type="RefSeq" id="XP_058975375.1">
    <property type="nucleotide sequence ID" value="XM_059119392.1"/>
</dbReference>
<dbReference type="CDD" id="cd00063">
    <property type="entry name" value="FN3"/>
    <property type="match status" value="1"/>
</dbReference>
<feature type="transmembrane region" description="Helical" evidence="7">
    <location>
        <begin position="1036"/>
        <end position="1062"/>
    </location>
</feature>
<feature type="domain" description="Ig-like" evidence="8">
    <location>
        <begin position="677"/>
        <end position="762"/>
    </location>
</feature>
<dbReference type="SMART" id="SM00409">
    <property type="entry name" value="IG"/>
    <property type="match status" value="4"/>
</dbReference>
<dbReference type="Proteomes" id="UP001652621">
    <property type="component" value="Unplaced"/>
</dbReference>
<feature type="domain" description="Ig-like" evidence="8">
    <location>
        <begin position="474"/>
        <end position="571"/>
    </location>
</feature>
<proteinExistence type="predicted"/>
<evidence type="ECO:0000313" key="9">
    <source>
        <dbReference type="Proteomes" id="UP001652621"/>
    </source>
</evidence>
<evidence type="ECO:0000259" key="8">
    <source>
        <dbReference type="PROSITE" id="PS50835"/>
    </source>
</evidence>
<evidence type="ECO:0000313" key="10">
    <source>
        <dbReference type="RefSeq" id="XP_058975375.1"/>
    </source>
</evidence>
<feature type="compositionally biased region" description="Low complexity" evidence="6">
    <location>
        <begin position="80"/>
        <end position="99"/>
    </location>
</feature>
<evidence type="ECO:0000256" key="7">
    <source>
        <dbReference type="SAM" id="Phobius"/>
    </source>
</evidence>
<keyword evidence="5" id="KW-1015">Disulfide bond</keyword>
<evidence type="ECO:0000256" key="2">
    <source>
        <dbReference type="ARBA" id="ARBA00022692"/>
    </source>
</evidence>
<feature type="domain" description="Ig-like" evidence="8">
    <location>
        <begin position="578"/>
        <end position="671"/>
    </location>
</feature>
<name>A0ABM3UPC2_MUSDO</name>
<protein>
    <submittedName>
        <fullName evidence="10">Uncharacterized protein LOC101891802 isoform X1</fullName>
    </submittedName>
</protein>
<evidence type="ECO:0000256" key="3">
    <source>
        <dbReference type="ARBA" id="ARBA00022989"/>
    </source>
</evidence>
<dbReference type="InterPro" id="IPR003598">
    <property type="entry name" value="Ig_sub2"/>
</dbReference>
<comment type="subcellular location">
    <subcellularLocation>
        <location evidence="1">Membrane</location>
        <topology evidence="1">Single-pass membrane protein</topology>
    </subcellularLocation>
</comment>
<feature type="compositionally biased region" description="Low complexity" evidence="6">
    <location>
        <begin position="228"/>
        <end position="245"/>
    </location>
</feature>
<organism evidence="9 10">
    <name type="scientific">Musca domestica</name>
    <name type="common">House fly</name>
    <dbReference type="NCBI Taxonomy" id="7370"/>
    <lineage>
        <taxon>Eukaryota</taxon>
        <taxon>Metazoa</taxon>
        <taxon>Ecdysozoa</taxon>
        <taxon>Arthropoda</taxon>
        <taxon>Hexapoda</taxon>
        <taxon>Insecta</taxon>
        <taxon>Pterygota</taxon>
        <taxon>Neoptera</taxon>
        <taxon>Endopterygota</taxon>
        <taxon>Diptera</taxon>
        <taxon>Brachycera</taxon>
        <taxon>Muscomorpha</taxon>
        <taxon>Muscoidea</taxon>
        <taxon>Muscidae</taxon>
        <taxon>Musca</taxon>
    </lineage>
</organism>
<dbReference type="Pfam" id="PF08205">
    <property type="entry name" value="C2-set_2"/>
    <property type="match status" value="2"/>
</dbReference>
<feature type="domain" description="Ig-like" evidence="8">
    <location>
        <begin position="364"/>
        <end position="466"/>
    </location>
</feature>
<gene>
    <name evidence="10" type="primary">LOC101891802</name>
</gene>
<dbReference type="Gene3D" id="2.60.40.10">
    <property type="entry name" value="Immunoglobulins"/>
    <property type="match status" value="5"/>
</dbReference>
<keyword evidence="2 7" id="KW-0812">Transmembrane</keyword>
<dbReference type="InterPro" id="IPR003961">
    <property type="entry name" value="FN3_dom"/>
</dbReference>
<dbReference type="SMART" id="SM00408">
    <property type="entry name" value="IGc2"/>
    <property type="match status" value="3"/>
</dbReference>
<dbReference type="InterPro" id="IPR003599">
    <property type="entry name" value="Ig_sub"/>
</dbReference>
<evidence type="ECO:0000256" key="1">
    <source>
        <dbReference type="ARBA" id="ARBA00004167"/>
    </source>
</evidence>
<dbReference type="GeneID" id="101891802"/>
<dbReference type="InterPro" id="IPR036116">
    <property type="entry name" value="FN3_sf"/>
</dbReference>
<dbReference type="PANTHER" id="PTHR23278:SF4">
    <property type="entry name" value="SIDESTEP, ISOFORM C"/>
    <property type="match status" value="1"/>
</dbReference>
<keyword evidence="4 7" id="KW-0472">Membrane</keyword>
<dbReference type="SUPFAM" id="SSF49265">
    <property type="entry name" value="Fibronectin type III"/>
    <property type="match status" value="1"/>
</dbReference>
<dbReference type="InterPro" id="IPR013783">
    <property type="entry name" value="Ig-like_fold"/>
</dbReference>
<feature type="region of interest" description="Disordered" evidence="6">
    <location>
        <begin position="215"/>
        <end position="245"/>
    </location>
</feature>
<dbReference type="Pfam" id="PF07686">
    <property type="entry name" value="V-set"/>
    <property type="match status" value="1"/>
</dbReference>
<dbReference type="PANTHER" id="PTHR23278">
    <property type="entry name" value="SIDESTEP PROTEIN"/>
    <property type="match status" value="1"/>
</dbReference>
<accession>A0ABM3UPC2</accession>
<reference evidence="10" key="1">
    <citation type="submission" date="2025-08" db="UniProtKB">
        <authorList>
            <consortium name="RefSeq"/>
        </authorList>
    </citation>
    <scope>IDENTIFICATION</scope>
    <source>
        <strain evidence="10">Aabys</strain>
        <tissue evidence="10">Whole body</tissue>
    </source>
</reference>
<dbReference type="Pfam" id="PF13895">
    <property type="entry name" value="Ig_2"/>
    <property type="match status" value="1"/>
</dbReference>
<dbReference type="InterPro" id="IPR013106">
    <property type="entry name" value="Ig_V-set"/>
</dbReference>
<dbReference type="InterPro" id="IPR013162">
    <property type="entry name" value="CD80_C2-set"/>
</dbReference>
<dbReference type="InterPro" id="IPR036179">
    <property type="entry name" value="Ig-like_dom_sf"/>
</dbReference>